<evidence type="ECO:0008006" key="4">
    <source>
        <dbReference type="Google" id="ProtNLM"/>
    </source>
</evidence>
<comment type="caution">
    <text evidence="2">The sequence shown here is derived from an EMBL/GenBank/DDBJ whole genome shotgun (WGS) entry which is preliminary data.</text>
</comment>
<evidence type="ECO:0000313" key="3">
    <source>
        <dbReference type="Proteomes" id="UP000711178"/>
    </source>
</evidence>
<keyword evidence="1" id="KW-1133">Transmembrane helix</keyword>
<accession>A0ABS7FHE1</accession>
<dbReference type="GeneID" id="89684510"/>
<sequence length="112" mass="12381">MAKDKMLDADPIRNREYRKLLDAVADRDKARAALAARRPLPIQAWHPALWLAVAASIGAVVFLQSGAWMALLAVTAIAGYLFAVSALRECISLRRRVDALQTLLQQALDQEK</sequence>
<evidence type="ECO:0000313" key="2">
    <source>
        <dbReference type="EMBL" id="MBW8289171.1"/>
    </source>
</evidence>
<reference evidence="2 3" key="1">
    <citation type="submission" date="2021-05" db="EMBL/GenBank/DDBJ databases">
        <title>Draft Whole Genome Sequencing Of Biosensor Chromobacterium violaceum Strain CV026 Reveals A Regulatory RNA In Chromobacterium violaceum Phenotype Regulatory Network.</title>
        <authorList>
            <person name="Hong K.W."/>
            <person name="Chan K.G."/>
            <person name="Chang C.-Y."/>
        </authorList>
    </citation>
    <scope>NUCLEOTIDE SEQUENCE [LARGE SCALE GENOMIC DNA]</scope>
    <source>
        <strain evidence="2 3">ATCC 31532</strain>
    </source>
</reference>
<feature type="transmembrane region" description="Helical" evidence="1">
    <location>
        <begin position="44"/>
        <end position="62"/>
    </location>
</feature>
<feature type="transmembrane region" description="Helical" evidence="1">
    <location>
        <begin position="68"/>
        <end position="87"/>
    </location>
</feature>
<gene>
    <name evidence="2" type="ORF">KIF53_16170</name>
</gene>
<keyword evidence="1" id="KW-0812">Transmembrane</keyword>
<evidence type="ECO:0000256" key="1">
    <source>
        <dbReference type="SAM" id="Phobius"/>
    </source>
</evidence>
<dbReference type="RefSeq" id="WP_043578627.1">
    <property type="nucleotide sequence ID" value="NZ_CP142381.1"/>
</dbReference>
<proteinExistence type="predicted"/>
<dbReference type="EMBL" id="JAHDTB010000015">
    <property type="protein sequence ID" value="MBW8289171.1"/>
    <property type="molecule type" value="Genomic_DNA"/>
</dbReference>
<dbReference type="Proteomes" id="UP000711178">
    <property type="component" value="Unassembled WGS sequence"/>
</dbReference>
<organism evidence="2 3">
    <name type="scientific">Chromobacterium subtsugae</name>
    <dbReference type="NCBI Taxonomy" id="251747"/>
    <lineage>
        <taxon>Bacteria</taxon>
        <taxon>Pseudomonadati</taxon>
        <taxon>Pseudomonadota</taxon>
        <taxon>Betaproteobacteria</taxon>
        <taxon>Neisseriales</taxon>
        <taxon>Chromobacteriaceae</taxon>
        <taxon>Chromobacterium</taxon>
    </lineage>
</organism>
<keyword evidence="3" id="KW-1185">Reference proteome</keyword>
<name>A0ABS7FHE1_9NEIS</name>
<protein>
    <recommendedName>
        <fullName evidence="4">DUF3040 domain-containing protein</fullName>
    </recommendedName>
</protein>
<keyword evidence="1" id="KW-0472">Membrane</keyword>